<feature type="compositionally biased region" description="Low complexity" evidence="9">
    <location>
        <begin position="511"/>
        <end position="527"/>
    </location>
</feature>
<feature type="region of interest" description="Disordered" evidence="9">
    <location>
        <begin position="1"/>
        <end position="108"/>
    </location>
</feature>
<dbReference type="Gene3D" id="3.30.810.10">
    <property type="entry name" value="2-Layer Sandwich"/>
    <property type="match status" value="1"/>
</dbReference>
<dbReference type="InterPro" id="IPR044769">
    <property type="entry name" value="PIKfyve_PIPKc"/>
</dbReference>
<feature type="compositionally biased region" description="Acidic residues" evidence="9">
    <location>
        <begin position="95"/>
        <end position="105"/>
    </location>
</feature>
<dbReference type="EMBL" id="CM035412">
    <property type="protein sequence ID" value="KAH7433884.1"/>
    <property type="molecule type" value="Genomic_DNA"/>
</dbReference>
<evidence type="ECO:0000256" key="2">
    <source>
        <dbReference type="ARBA" id="ARBA00022679"/>
    </source>
</evidence>
<feature type="compositionally biased region" description="Polar residues" evidence="9">
    <location>
        <begin position="609"/>
        <end position="621"/>
    </location>
</feature>
<dbReference type="SUPFAM" id="SSF56104">
    <property type="entry name" value="SAICAR synthase-like"/>
    <property type="match status" value="1"/>
</dbReference>
<dbReference type="FunFam" id="3.50.7.10:FF:000007">
    <property type="entry name" value="1-phosphatidylinositol 3-phosphate 5-kinase isoform X1"/>
    <property type="match status" value="1"/>
</dbReference>
<dbReference type="SUPFAM" id="SSF52029">
    <property type="entry name" value="GroEL apical domain-like"/>
    <property type="match status" value="1"/>
</dbReference>
<evidence type="ECO:0000256" key="9">
    <source>
        <dbReference type="SAM" id="MobiDB-lite"/>
    </source>
</evidence>
<evidence type="ECO:0000313" key="11">
    <source>
        <dbReference type="EMBL" id="KAH7433885.1"/>
    </source>
</evidence>
<keyword evidence="2 8" id="KW-0808">Transferase</keyword>
<dbReference type="PANTHER" id="PTHR45748:SF7">
    <property type="entry name" value="1-PHOSPHATIDYLINOSITOL 3-PHOSPHATE 5-KINASE-RELATED"/>
    <property type="match status" value="1"/>
</dbReference>
<dbReference type="FunFam" id="3.30.810.10:FF:000001">
    <property type="entry name" value="1-phosphatidylinositol 3-phosphate 5-kinase FAB1"/>
    <property type="match status" value="1"/>
</dbReference>
<name>A0A8T2UK91_CERRI</name>
<dbReference type="Proteomes" id="UP000825935">
    <property type="component" value="Chromosome 7"/>
</dbReference>
<dbReference type="InterPro" id="IPR002423">
    <property type="entry name" value="Cpn60/GroEL/TCP-1"/>
</dbReference>
<dbReference type="Gene3D" id="3.50.7.10">
    <property type="entry name" value="GroEL"/>
    <property type="match status" value="1"/>
</dbReference>
<dbReference type="PROSITE" id="PS51455">
    <property type="entry name" value="PIPK"/>
    <property type="match status" value="1"/>
</dbReference>
<dbReference type="PANTHER" id="PTHR45748">
    <property type="entry name" value="1-PHOSPHATIDYLINOSITOL 3-PHOSPHATE 5-KINASE-RELATED"/>
    <property type="match status" value="1"/>
</dbReference>
<dbReference type="CDD" id="cd03334">
    <property type="entry name" value="Fab1_TCP"/>
    <property type="match status" value="1"/>
</dbReference>
<feature type="region of interest" description="Disordered" evidence="9">
    <location>
        <begin position="579"/>
        <end position="645"/>
    </location>
</feature>
<dbReference type="GO" id="GO:0046854">
    <property type="term" value="P:phosphatidylinositol phosphate biosynthetic process"/>
    <property type="evidence" value="ECO:0007669"/>
    <property type="project" value="TreeGrafter"/>
</dbReference>
<dbReference type="GO" id="GO:0010008">
    <property type="term" value="C:endosome membrane"/>
    <property type="evidence" value="ECO:0007669"/>
    <property type="project" value="TreeGrafter"/>
</dbReference>
<evidence type="ECO:0000256" key="5">
    <source>
        <dbReference type="ARBA" id="ARBA00022840"/>
    </source>
</evidence>
<dbReference type="GO" id="GO:0005524">
    <property type="term" value="F:ATP binding"/>
    <property type="evidence" value="ECO:0007669"/>
    <property type="project" value="UniProtKB-UniRule"/>
</dbReference>
<dbReference type="SMART" id="SM00330">
    <property type="entry name" value="PIPKc"/>
    <property type="match status" value="1"/>
</dbReference>
<comment type="subunit">
    <text evidence="6">Component of the PI(3,5)P2 regulatory complex at least composed of ATG18, SAC/FIG4, FAB1 and VAC14.</text>
</comment>
<feature type="region of interest" description="Disordered" evidence="9">
    <location>
        <begin position="1630"/>
        <end position="1650"/>
    </location>
</feature>
<feature type="compositionally biased region" description="Basic and acidic residues" evidence="9">
    <location>
        <begin position="1001"/>
        <end position="1015"/>
    </location>
</feature>
<evidence type="ECO:0000256" key="3">
    <source>
        <dbReference type="ARBA" id="ARBA00022741"/>
    </source>
</evidence>
<proteinExistence type="predicted"/>
<dbReference type="InterPro" id="IPR027484">
    <property type="entry name" value="PInositol-4-P-5-kinase_N"/>
</dbReference>
<gene>
    <name evidence="11" type="ORF">KP509_07G091000</name>
</gene>
<organism evidence="11 12">
    <name type="scientific">Ceratopteris richardii</name>
    <name type="common">Triangle waterfern</name>
    <dbReference type="NCBI Taxonomy" id="49495"/>
    <lineage>
        <taxon>Eukaryota</taxon>
        <taxon>Viridiplantae</taxon>
        <taxon>Streptophyta</taxon>
        <taxon>Embryophyta</taxon>
        <taxon>Tracheophyta</taxon>
        <taxon>Polypodiopsida</taxon>
        <taxon>Polypodiidae</taxon>
        <taxon>Polypodiales</taxon>
        <taxon>Pteridineae</taxon>
        <taxon>Pteridaceae</taxon>
        <taxon>Parkerioideae</taxon>
        <taxon>Ceratopteris</taxon>
    </lineage>
</organism>
<dbReference type="InterPro" id="IPR002498">
    <property type="entry name" value="PInositol-4-P-4/5-kinase_core"/>
</dbReference>
<reference evidence="11" key="1">
    <citation type="submission" date="2021-08" db="EMBL/GenBank/DDBJ databases">
        <title>WGS assembly of Ceratopteris richardii.</title>
        <authorList>
            <person name="Marchant D.B."/>
            <person name="Chen G."/>
            <person name="Jenkins J."/>
            <person name="Shu S."/>
            <person name="Leebens-Mack J."/>
            <person name="Grimwood J."/>
            <person name="Schmutz J."/>
            <person name="Soltis P."/>
            <person name="Soltis D."/>
            <person name="Chen Z.-H."/>
        </authorList>
    </citation>
    <scope>NUCLEOTIDE SEQUENCE</scope>
    <source>
        <strain evidence="11">Whitten #5841</strain>
        <tissue evidence="11">Leaf</tissue>
    </source>
</reference>
<evidence type="ECO:0000256" key="4">
    <source>
        <dbReference type="ARBA" id="ARBA00022777"/>
    </source>
</evidence>
<dbReference type="Pfam" id="PF01504">
    <property type="entry name" value="PIP5K"/>
    <property type="match status" value="2"/>
</dbReference>
<keyword evidence="12" id="KW-1185">Reference proteome</keyword>
<comment type="caution">
    <text evidence="11">The sequence shown here is derived from an EMBL/GenBank/DDBJ whole genome shotgun (WGS) entry which is preliminary data.</text>
</comment>
<evidence type="ECO:0000259" key="10">
    <source>
        <dbReference type="PROSITE" id="PS51455"/>
    </source>
</evidence>
<evidence type="ECO:0000256" key="7">
    <source>
        <dbReference type="ARBA" id="ARBA00077223"/>
    </source>
</evidence>
<evidence type="ECO:0000313" key="12">
    <source>
        <dbReference type="Proteomes" id="UP000825935"/>
    </source>
</evidence>
<dbReference type="InterPro" id="IPR027483">
    <property type="entry name" value="PInositol-4-P-4/5-kinase_C_sf"/>
</dbReference>
<feature type="compositionally biased region" description="Polar residues" evidence="9">
    <location>
        <begin position="63"/>
        <end position="72"/>
    </location>
</feature>
<feature type="region of interest" description="Disordered" evidence="9">
    <location>
        <begin position="510"/>
        <end position="533"/>
    </location>
</feature>
<dbReference type="InterPro" id="IPR027409">
    <property type="entry name" value="GroEL-like_apical_dom_sf"/>
</dbReference>
<dbReference type="CDD" id="cd17300">
    <property type="entry name" value="PIPKc_PIKfyve"/>
    <property type="match status" value="1"/>
</dbReference>
<feature type="region of interest" description="Disordered" evidence="9">
    <location>
        <begin position="1131"/>
        <end position="1159"/>
    </location>
</feature>
<dbReference type="GO" id="GO:0000285">
    <property type="term" value="F:1-phosphatidylinositol-3-phosphate 5-kinase activity"/>
    <property type="evidence" value="ECO:0007669"/>
    <property type="project" value="UniProtKB-EC"/>
</dbReference>
<dbReference type="Gene3D" id="3.30.800.10">
    <property type="entry name" value="Phosphatidylinositol Phosphate Kinase II Beta"/>
    <property type="match status" value="1"/>
</dbReference>
<accession>A0A8T2UK91</accession>
<evidence type="ECO:0000256" key="1">
    <source>
        <dbReference type="ARBA" id="ARBA00012009"/>
    </source>
</evidence>
<dbReference type="OMA" id="QDANLEP"/>
<feature type="region of interest" description="Disordered" evidence="9">
    <location>
        <begin position="989"/>
        <end position="1038"/>
    </location>
</feature>
<dbReference type="OrthoDB" id="158357at2759"/>
<protein>
    <recommendedName>
        <fullName evidence="1">1-phosphatidylinositol-3-phosphate 5-kinase</fullName>
        <ecNumber evidence="1">2.7.1.150</ecNumber>
    </recommendedName>
    <alternativeName>
        <fullName evidence="7">Phosphatidylinositol 3-phosphate 5-kinase type III</fullName>
    </alternativeName>
</protein>
<keyword evidence="4 8" id="KW-0418">Kinase</keyword>
<dbReference type="Pfam" id="PF00118">
    <property type="entry name" value="Cpn60_TCP1"/>
    <property type="match status" value="1"/>
</dbReference>
<feature type="domain" description="PIPK" evidence="10">
    <location>
        <begin position="1292"/>
        <end position="1616"/>
    </location>
</feature>
<keyword evidence="3 8" id="KW-0547">Nucleotide-binding</keyword>
<keyword evidence="5 8" id="KW-0067">ATP-binding</keyword>
<evidence type="ECO:0000256" key="8">
    <source>
        <dbReference type="PROSITE-ProRule" id="PRU00781"/>
    </source>
</evidence>
<dbReference type="EC" id="2.7.1.150" evidence="1"/>
<dbReference type="FunFam" id="3.30.800.10:FF:000007">
    <property type="entry name" value="Putative 1-phosphatidylinositol-4-phosphate 5-kinase/ zinc ion binding family"/>
    <property type="match status" value="1"/>
</dbReference>
<feature type="compositionally biased region" description="Basic and acidic residues" evidence="9">
    <location>
        <begin position="593"/>
        <end position="605"/>
    </location>
</feature>
<evidence type="ECO:0000256" key="6">
    <source>
        <dbReference type="ARBA" id="ARBA00023464"/>
    </source>
</evidence>
<sequence length="1650" mass="181668">MIPFSANGRSLSPRGRDDSPSPYDFCNDSRSDEDIEVGESPRSTGLRPSDSNTMESKGDMHTDNVSSNQNTVGPDRKEDSQCSELRPEPSVCQTEEPEPSLEEDSSCASLYTEPLAQTEKYLPLDIENNTSLWVAPPPEDKNDEFGVNEDDNDADLDAWSLSNSLGRGKDSLPFEQRKDMKAVVTGHFRVVVAQLLGREGVSMDENSQESWLDIVTLLSLQAASIVKPDTSLDGGMDPGKYVKIKYVANGKPSESRVVRGVVCKNNVAHKRMTSKFKDPRILILGGSLEFHTKNHLTSLGPVLKQEEELMKKALSKIETHNPQILFVEKAVSCSAQERLLEKGISLVRNVKRSLLERIAKCTGATIAPSLEQSPSAKVGHCGLFHVEKYQETLDGGLQGGKAPTKTLVFLEDCPKPLGCSILLKGSSCIELEKVKNAVKLAVFAAYHLALETSFLVDEGIRLPELCLESQLSVALPDKKSKSELSISTVAQNNDSNLKDGSFGDLASQTDAASLASSSRSPSPSSSSKDLQSGDMIRTFTAGGDSELVNSTEDLSATMPMEYLKQNAFGFVGSARDVKPAEDAPELSPVNQESSKKSQSSDKKIQTDSGSFSSINSDNQSIYAAEEEKGPSRSMPVIQVSSQLSPREDVQCLKHEDFPPSPSNHQSILVSYSSSCLKKGTVCERGHLFRIKYYGTFDKPLGRFLQETLFDRTNKCPACGELKDAHVDCYTHRQGSLTISVHEQNESLGGKDEGKIWMWHRCLKCPRVDGIPPATHRVVMSDAAWGLSFGKFLELSFSNHASASRVASCGHSLHRDCLRFYGFGRMVACIRYSPVHVYTVYLPPSELDFCYFEHQEWLLQEMEEIAKKGDDMFNDILRRLQHVHDNEKDQEVKGQISELKELLSKQKDCFQRALNAAALRRGGNQPHADILRLNFIRRSLASCLNSWDKRMQGLSTSLKSSKSLPVFDSGMFVDSLPSFLSFGNSRSNLSNGSKEISVAGSPKRDFQGFSSEKSKSMDGLLPGNHGDPNSKGLEPCASLPVDTTKTAESIEIGEMFFPDNSSSGGNAYQPGFFTTSVNSTEGGFGVHKSFSEDHFSTFENVSATLDAAWIGENQSESELSSDMLLNEKEKENAELEDFVGVSRQSSSDTSEEGSPVYSPQDLNLSGDFCLTSTLTSAAKTGEVSDIEGWVGAPYSSFQSGYNVNADMSTPIIVSKAEGHPSSLPAVSSVEQGKAKSGVVEPLFSEIEEPVVSVYDDEPTTVIAFAIISHEHQAHLAAGGEKQREKDKDHKDRDPETLISVLSGGFSHLLDGRLDHSSKQGNSVISTESKIDPLLDSRASHLKVNFSDDAIEAKTRYTVTCYYAKQFDSLRKRCCRNDLDFIRSLCRCKKWRAQGGKSNVFFAKTADDRFIVKQVTKTELDSFMTFAPAYFKYISDAIGTKSPTCLAKILGIYQVTVKHVKGGREIRMDMMIMENLLYGRHVTRVYDLKGSLRSRYNADAAASDAVLLDQNLLESLQTNPIYISNRAKRLLERAVWNDTAFLASVDVMDYSMLVGVDEGRQELVLGIIDFMRQYTWDKHLETWVKASGILGGPKNAAPTVISPKEYKKRFRKAMSTYFLMVPDQWSPSTVISGVPYHDKPDDSPPASSGDLS</sequence>
<dbReference type="EMBL" id="CM035412">
    <property type="protein sequence ID" value="KAH7433885.1"/>
    <property type="molecule type" value="Genomic_DNA"/>
</dbReference>